<dbReference type="Proteomes" id="UP000178256">
    <property type="component" value="Unassembled WGS sequence"/>
</dbReference>
<accession>A0A1F8GM54</accession>
<dbReference type="InterPro" id="IPR029052">
    <property type="entry name" value="Metallo-depent_PP-like"/>
</dbReference>
<proteinExistence type="predicted"/>
<evidence type="ECO:0000256" key="1">
    <source>
        <dbReference type="SAM" id="MobiDB-lite"/>
    </source>
</evidence>
<evidence type="ECO:0000313" key="4">
    <source>
        <dbReference type="Proteomes" id="UP000178256"/>
    </source>
</evidence>
<name>A0A1F8GM54_9BACT</name>
<protein>
    <recommendedName>
        <fullName evidence="2">Calcineurin-like phosphoesterase domain-containing protein</fullName>
    </recommendedName>
</protein>
<sequence>MAKKSKSFSRKVAKDKDQEKTPKDVARANPTQEVAVVKTPNPAPLEAVLVLSNTRVPHHDERALELVLMHVKDLKPAKIVFNGDIIDFHRRSEIDRNPVRIFNDVEMQAMRREIRTRIENNQAVALEEGDTKKKITSERLDKLIREESLERSLKGELELCFKVIKRFKDAQPGVELVWVFGCQEHYLSAYLKKYFPALLLFWNQFLRENSIQKVYNETVNNTYNYGPLVIGHWHRGGINSPSAFVAHTLMDLEGVSLIQGHTNRGGWVCRTVEGPRFVSAYENFSLCKRPVGKNWQLGYTVVYREKDRKRFQVFQVPIANYGFFWGEKEYRLDPTRIGNWEKAVSISDIHRPYEDPVAIEATFSFLKEFQPDVIFVNGDVNDFEDISRFAKSPIDFLTDEDIKEINTLIVDDGNKKFIKPRLQREFEKIYEFFKRLREICPNARIIWVFGNHEFRLQGYVEQNAGQLAGVRRPGGKEEILSLAEITRVKEFGVEVVYSGLIESSTSYGGLLIGHYYKVCNKSAYTARNLLQQKHRSLLQPHVHRMGAHYKTSLDGKMLVAIEQGCLCRLDPHYMQNPNWQQGFAVIHKKKGSDRFYVQPIQIIEGAFLFGGKRFGRPNVDNPAKTPDRA</sequence>
<evidence type="ECO:0000259" key="2">
    <source>
        <dbReference type="Pfam" id="PF00149"/>
    </source>
</evidence>
<feature type="compositionally biased region" description="Basic and acidic residues" evidence="1">
    <location>
        <begin position="12"/>
        <end position="26"/>
    </location>
</feature>
<reference evidence="3 4" key="1">
    <citation type="journal article" date="2016" name="Nat. Commun.">
        <title>Thousands of microbial genomes shed light on interconnected biogeochemical processes in an aquifer system.</title>
        <authorList>
            <person name="Anantharaman K."/>
            <person name="Brown C.T."/>
            <person name="Hug L.A."/>
            <person name="Sharon I."/>
            <person name="Castelle C.J."/>
            <person name="Probst A.J."/>
            <person name="Thomas B.C."/>
            <person name="Singh A."/>
            <person name="Wilkins M.J."/>
            <person name="Karaoz U."/>
            <person name="Brodie E.L."/>
            <person name="Williams K.H."/>
            <person name="Hubbard S.S."/>
            <person name="Banfield J.F."/>
        </authorList>
    </citation>
    <scope>NUCLEOTIDE SEQUENCE [LARGE SCALE GENOMIC DNA]</scope>
</reference>
<dbReference type="InterPro" id="IPR004843">
    <property type="entry name" value="Calcineurin-like_PHP"/>
</dbReference>
<comment type="caution">
    <text evidence="3">The sequence shown here is derived from an EMBL/GenBank/DDBJ whole genome shotgun (WGS) entry which is preliminary data.</text>
</comment>
<dbReference type="AlphaFoldDB" id="A0A1F8GM54"/>
<dbReference type="EMBL" id="MGKL01000018">
    <property type="protein sequence ID" value="OGN25509.1"/>
    <property type="molecule type" value="Genomic_DNA"/>
</dbReference>
<dbReference type="GO" id="GO:0016787">
    <property type="term" value="F:hydrolase activity"/>
    <property type="evidence" value="ECO:0007669"/>
    <property type="project" value="InterPro"/>
</dbReference>
<gene>
    <name evidence="3" type="ORF">A2925_02145</name>
</gene>
<dbReference type="STRING" id="1802697.A2925_02145"/>
<feature type="region of interest" description="Disordered" evidence="1">
    <location>
        <begin position="1"/>
        <end position="33"/>
    </location>
</feature>
<dbReference type="Pfam" id="PF00149">
    <property type="entry name" value="Metallophos"/>
    <property type="match status" value="1"/>
</dbReference>
<organism evidence="3 4">
    <name type="scientific">Candidatus Yanofskybacteria bacterium RIFCSPLOWO2_01_FULL_44_22</name>
    <dbReference type="NCBI Taxonomy" id="1802697"/>
    <lineage>
        <taxon>Bacteria</taxon>
        <taxon>Candidatus Yanofskyibacteriota</taxon>
    </lineage>
</organism>
<evidence type="ECO:0000313" key="3">
    <source>
        <dbReference type="EMBL" id="OGN25509.1"/>
    </source>
</evidence>
<feature type="domain" description="Calcineurin-like phosphoesterase" evidence="2">
    <location>
        <begin position="346"/>
        <end position="484"/>
    </location>
</feature>
<feature type="compositionally biased region" description="Basic residues" evidence="1">
    <location>
        <begin position="1"/>
        <end position="11"/>
    </location>
</feature>
<dbReference type="SUPFAM" id="SSF56300">
    <property type="entry name" value="Metallo-dependent phosphatases"/>
    <property type="match status" value="1"/>
</dbReference>